<evidence type="ECO:0000313" key="2">
    <source>
        <dbReference type="EMBL" id="RDD81384.1"/>
    </source>
</evidence>
<dbReference type="Pfam" id="PF25559">
    <property type="entry name" value="DUF7931"/>
    <property type="match status" value="1"/>
</dbReference>
<comment type="caution">
    <text evidence="2">The sequence shown here is derived from an EMBL/GenBank/DDBJ whole genome shotgun (WGS) entry which is preliminary data.</text>
</comment>
<dbReference type="OrthoDB" id="9796171at2"/>
<keyword evidence="3" id="KW-1185">Reference proteome</keyword>
<dbReference type="AlphaFoldDB" id="A0A369UKU7"/>
<proteinExistence type="predicted"/>
<dbReference type="Proteomes" id="UP000253782">
    <property type="component" value="Unassembled WGS sequence"/>
</dbReference>
<accession>A0A369UKU7</accession>
<organism evidence="2 3">
    <name type="scientific">Dyella tabacisoli</name>
    <dbReference type="NCBI Taxonomy" id="2282381"/>
    <lineage>
        <taxon>Bacteria</taxon>
        <taxon>Pseudomonadati</taxon>
        <taxon>Pseudomonadota</taxon>
        <taxon>Gammaproteobacteria</taxon>
        <taxon>Lysobacterales</taxon>
        <taxon>Rhodanobacteraceae</taxon>
        <taxon>Dyella</taxon>
    </lineage>
</organism>
<dbReference type="InterPro" id="IPR057691">
    <property type="entry name" value="DUF7931"/>
</dbReference>
<reference evidence="2 3" key="1">
    <citation type="submission" date="2018-07" db="EMBL/GenBank/DDBJ databases">
        <title>Dyella tabacisoli L4-6T, whole genome shotgun sequence.</title>
        <authorList>
            <person name="Zhou X.-K."/>
            <person name="Li W.-J."/>
            <person name="Duan Y.-Q."/>
        </authorList>
    </citation>
    <scope>NUCLEOTIDE SEQUENCE [LARGE SCALE GENOMIC DNA]</scope>
    <source>
        <strain evidence="2 3">L4-6</strain>
    </source>
</reference>
<dbReference type="EMBL" id="QQAH01000011">
    <property type="protein sequence ID" value="RDD81384.1"/>
    <property type="molecule type" value="Genomic_DNA"/>
</dbReference>
<evidence type="ECO:0000313" key="3">
    <source>
        <dbReference type="Proteomes" id="UP000253782"/>
    </source>
</evidence>
<evidence type="ECO:0000259" key="1">
    <source>
        <dbReference type="Pfam" id="PF25559"/>
    </source>
</evidence>
<feature type="domain" description="DUF7931" evidence="1">
    <location>
        <begin position="15"/>
        <end position="161"/>
    </location>
</feature>
<name>A0A369UKU7_9GAMM</name>
<protein>
    <recommendedName>
        <fullName evidence="1">DUF7931 domain-containing protein</fullName>
    </recommendedName>
</protein>
<sequence>MPHPDSEPLPASNRSELAASRLSLLAQARHRLAIYQPQLSGEVLASPQELTELRRIAISGRGALIRILLHDPAAALREDHRLIALVQRLSSIVQVRTPVDAVDLAYPSAYLLNDSDGYLFQPDAHRPQGRAASQDRAAQAPLWQHFETVWERAERATMLQPLAI</sequence>
<gene>
    <name evidence="2" type="ORF">DVJ77_12795</name>
</gene>